<dbReference type="EMBL" id="JACHGT010000022">
    <property type="protein sequence ID" value="MBB6039475.1"/>
    <property type="molecule type" value="Genomic_DNA"/>
</dbReference>
<dbReference type="SUPFAM" id="SSF46785">
    <property type="entry name" value="Winged helix' DNA-binding domain"/>
    <property type="match status" value="1"/>
</dbReference>
<accession>A0A841FT48</accession>
<keyword evidence="3" id="KW-0804">Transcription</keyword>
<dbReference type="Pfam" id="PF07729">
    <property type="entry name" value="FCD"/>
    <property type="match status" value="1"/>
</dbReference>
<evidence type="ECO:0000259" key="4">
    <source>
        <dbReference type="PROSITE" id="PS50949"/>
    </source>
</evidence>
<dbReference type="AlphaFoldDB" id="A0A841FT48"/>
<dbReference type="SMART" id="SM00345">
    <property type="entry name" value="HTH_GNTR"/>
    <property type="match status" value="1"/>
</dbReference>
<name>A0A841FT48_9ACTN</name>
<dbReference type="Gene3D" id="1.20.120.530">
    <property type="entry name" value="GntR ligand-binding domain-like"/>
    <property type="match status" value="1"/>
</dbReference>
<sequence length="223" mass="24456">MALQTARRSALVDQVIGQLRAQIAAGEWAVGERIPTEPELVALLGVGRNTVREGVRALAHAGLLEIRQGSGTFVRGASELAGAVRRRVADCHSREALEVRRALELEAVRLAASRRTDADLAAIRQALARREEAWAVGDVETWVDADVRLHQFIVEAAHNTLLRDLYFDLGDAIRHAMQADFGEHLTEEAYIDHSRLVAAIADGDADTAVREALEYLDEQTAHD</sequence>
<dbReference type="GO" id="GO:0003700">
    <property type="term" value="F:DNA-binding transcription factor activity"/>
    <property type="evidence" value="ECO:0007669"/>
    <property type="project" value="InterPro"/>
</dbReference>
<dbReference type="InterPro" id="IPR036388">
    <property type="entry name" value="WH-like_DNA-bd_sf"/>
</dbReference>
<dbReference type="Pfam" id="PF00392">
    <property type="entry name" value="GntR"/>
    <property type="match status" value="1"/>
</dbReference>
<evidence type="ECO:0000256" key="3">
    <source>
        <dbReference type="ARBA" id="ARBA00023163"/>
    </source>
</evidence>
<feature type="domain" description="HTH gntR-type" evidence="4">
    <location>
        <begin position="9"/>
        <end position="77"/>
    </location>
</feature>
<evidence type="ECO:0000313" key="6">
    <source>
        <dbReference type="Proteomes" id="UP000548476"/>
    </source>
</evidence>
<dbReference type="RefSeq" id="WP_184792552.1">
    <property type="nucleotide sequence ID" value="NZ_BONT01000084.1"/>
</dbReference>
<comment type="caution">
    <text evidence="5">The sequence shown here is derived from an EMBL/GenBank/DDBJ whole genome shotgun (WGS) entry which is preliminary data.</text>
</comment>
<dbReference type="SUPFAM" id="SSF48008">
    <property type="entry name" value="GntR ligand-binding domain-like"/>
    <property type="match status" value="1"/>
</dbReference>
<keyword evidence="6" id="KW-1185">Reference proteome</keyword>
<dbReference type="Gene3D" id="1.10.10.10">
    <property type="entry name" value="Winged helix-like DNA-binding domain superfamily/Winged helix DNA-binding domain"/>
    <property type="match status" value="1"/>
</dbReference>
<dbReference type="GO" id="GO:0003677">
    <property type="term" value="F:DNA binding"/>
    <property type="evidence" value="ECO:0007669"/>
    <property type="project" value="UniProtKB-KW"/>
</dbReference>
<dbReference type="InterPro" id="IPR008920">
    <property type="entry name" value="TF_FadR/GntR_C"/>
</dbReference>
<keyword evidence="1" id="KW-0805">Transcription regulation</keyword>
<dbReference type="CDD" id="cd07377">
    <property type="entry name" value="WHTH_GntR"/>
    <property type="match status" value="1"/>
</dbReference>
<dbReference type="SMART" id="SM00895">
    <property type="entry name" value="FCD"/>
    <property type="match status" value="1"/>
</dbReference>
<dbReference type="PANTHER" id="PTHR43537:SF47">
    <property type="entry name" value="REGULATORY PROTEIN GNTR HTH"/>
    <property type="match status" value="1"/>
</dbReference>
<dbReference type="InterPro" id="IPR000524">
    <property type="entry name" value="Tscrpt_reg_HTH_GntR"/>
</dbReference>
<dbReference type="Proteomes" id="UP000548476">
    <property type="component" value="Unassembled WGS sequence"/>
</dbReference>
<gene>
    <name evidence="5" type="ORF">HNR73_007370</name>
</gene>
<evidence type="ECO:0000313" key="5">
    <source>
        <dbReference type="EMBL" id="MBB6039475.1"/>
    </source>
</evidence>
<organism evidence="5 6">
    <name type="scientific">Phytomonospora endophytica</name>
    <dbReference type="NCBI Taxonomy" id="714109"/>
    <lineage>
        <taxon>Bacteria</taxon>
        <taxon>Bacillati</taxon>
        <taxon>Actinomycetota</taxon>
        <taxon>Actinomycetes</taxon>
        <taxon>Micromonosporales</taxon>
        <taxon>Micromonosporaceae</taxon>
        <taxon>Phytomonospora</taxon>
    </lineage>
</organism>
<dbReference type="InterPro" id="IPR036390">
    <property type="entry name" value="WH_DNA-bd_sf"/>
</dbReference>
<keyword evidence="2 5" id="KW-0238">DNA-binding</keyword>
<dbReference type="PROSITE" id="PS50949">
    <property type="entry name" value="HTH_GNTR"/>
    <property type="match status" value="1"/>
</dbReference>
<protein>
    <submittedName>
        <fullName evidence="5">DNA-binding FadR family transcriptional regulator</fullName>
    </submittedName>
</protein>
<dbReference type="PRINTS" id="PR00035">
    <property type="entry name" value="HTHGNTR"/>
</dbReference>
<reference evidence="5 6" key="1">
    <citation type="submission" date="2020-08" db="EMBL/GenBank/DDBJ databases">
        <title>Genomic Encyclopedia of Type Strains, Phase IV (KMG-IV): sequencing the most valuable type-strain genomes for metagenomic binning, comparative biology and taxonomic classification.</title>
        <authorList>
            <person name="Goeker M."/>
        </authorList>
    </citation>
    <scope>NUCLEOTIDE SEQUENCE [LARGE SCALE GENOMIC DNA]</scope>
    <source>
        <strain evidence="5 6">YIM 65646</strain>
    </source>
</reference>
<proteinExistence type="predicted"/>
<dbReference type="InterPro" id="IPR011711">
    <property type="entry name" value="GntR_C"/>
</dbReference>
<evidence type="ECO:0000256" key="2">
    <source>
        <dbReference type="ARBA" id="ARBA00023125"/>
    </source>
</evidence>
<dbReference type="PANTHER" id="PTHR43537">
    <property type="entry name" value="TRANSCRIPTIONAL REGULATOR, GNTR FAMILY"/>
    <property type="match status" value="1"/>
</dbReference>
<evidence type="ECO:0000256" key="1">
    <source>
        <dbReference type="ARBA" id="ARBA00023015"/>
    </source>
</evidence>